<evidence type="ECO:0000256" key="2">
    <source>
        <dbReference type="PROSITE-ProRule" id="PRU10038"/>
    </source>
</evidence>
<protein>
    <recommendedName>
        <fullName evidence="3">Alpha/beta hydrolase fold-3 domain-containing protein</fullName>
    </recommendedName>
</protein>
<evidence type="ECO:0000313" key="5">
    <source>
        <dbReference type="Proteomes" id="UP001279734"/>
    </source>
</evidence>
<accession>A0AAD3SNR0</accession>
<sequence length="316" mass="35088">MASTAFDRTLGFEVGKDSNQHGDVLEEIQGLIKVYRDGHVERPLTMPCVAASLAPDFGVISQDIVIDKSFGIWARLYVPKSNETNKFPLLLYFHGGGFCVGSASWKCYHNFLGRLSGNAQCLIISVNYRLAPENQLPAAYEDGTNSLCWLQQQILRRKNESWLKNCNLSCIFLAGDSAGGNIAYNVATRLGNTTSKVINITGMILIQPFFTASDTYWRLALPPNANRDHPWCNPVWKGPTKVGVTGVGPIMICIAEMDILRDRNLEFFRALCSSGNMAENVVYKGVGHAFQVLDKSQLSETRTQEMISHIKAFISR</sequence>
<organism evidence="4 5">
    <name type="scientific">Nepenthes gracilis</name>
    <name type="common">Slender pitcher plant</name>
    <dbReference type="NCBI Taxonomy" id="150966"/>
    <lineage>
        <taxon>Eukaryota</taxon>
        <taxon>Viridiplantae</taxon>
        <taxon>Streptophyta</taxon>
        <taxon>Embryophyta</taxon>
        <taxon>Tracheophyta</taxon>
        <taxon>Spermatophyta</taxon>
        <taxon>Magnoliopsida</taxon>
        <taxon>eudicotyledons</taxon>
        <taxon>Gunneridae</taxon>
        <taxon>Pentapetalae</taxon>
        <taxon>Caryophyllales</taxon>
        <taxon>Nepenthaceae</taxon>
        <taxon>Nepenthes</taxon>
    </lineage>
</organism>
<comment type="caution">
    <text evidence="4">The sequence shown here is derived from an EMBL/GenBank/DDBJ whole genome shotgun (WGS) entry which is preliminary data.</text>
</comment>
<dbReference type="GO" id="GO:0016787">
    <property type="term" value="F:hydrolase activity"/>
    <property type="evidence" value="ECO:0007669"/>
    <property type="project" value="InterPro"/>
</dbReference>
<dbReference type="InterPro" id="IPR033140">
    <property type="entry name" value="Lipase_GDXG_put_SER_AS"/>
</dbReference>
<dbReference type="PROSITE" id="PS01174">
    <property type="entry name" value="LIPASE_GDXG_SER"/>
    <property type="match status" value="1"/>
</dbReference>
<proteinExistence type="inferred from homology"/>
<dbReference type="Pfam" id="PF07859">
    <property type="entry name" value="Abhydrolase_3"/>
    <property type="match status" value="1"/>
</dbReference>
<dbReference type="AlphaFoldDB" id="A0AAD3SNR0"/>
<dbReference type="EMBL" id="BSYO01000015">
    <property type="protein sequence ID" value="GMH15213.1"/>
    <property type="molecule type" value="Genomic_DNA"/>
</dbReference>
<dbReference type="PANTHER" id="PTHR23024:SF409">
    <property type="entry name" value="CARBOXYLESTERASE 6-RELATED"/>
    <property type="match status" value="1"/>
</dbReference>
<dbReference type="Proteomes" id="UP001279734">
    <property type="component" value="Unassembled WGS sequence"/>
</dbReference>
<dbReference type="InterPro" id="IPR029058">
    <property type="entry name" value="AB_hydrolase_fold"/>
</dbReference>
<gene>
    <name evidence="4" type="ORF">Nepgr_017054</name>
</gene>
<evidence type="ECO:0000259" key="3">
    <source>
        <dbReference type="Pfam" id="PF07859"/>
    </source>
</evidence>
<dbReference type="SUPFAM" id="SSF53474">
    <property type="entry name" value="alpha/beta-Hydrolases"/>
    <property type="match status" value="1"/>
</dbReference>
<name>A0AAD3SNR0_NEPGR</name>
<dbReference type="Gene3D" id="3.40.50.1820">
    <property type="entry name" value="alpha/beta hydrolase"/>
    <property type="match status" value="1"/>
</dbReference>
<feature type="active site" evidence="2">
    <location>
        <position position="177"/>
    </location>
</feature>
<comment type="similarity">
    <text evidence="1">Belongs to the 'GDXG' lipolytic enzyme family.</text>
</comment>
<reference evidence="4" key="1">
    <citation type="submission" date="2023-05" db="EMBL/GenBank/DDBJ databases">
        <title>Nepenthes gracilis genome sequencing.</title>
        <authorList>
            <person name="Fukushima K."/>
        </authorList>
    </citation>
    <scope>NUCLEOTIDE SEQUENCE</scope>
    <source>
        <strain evidence="4">SING2019-196</strain>
    </source>
</reference>
<evidence type="ECO:0000256" key="1">
    <source>
        <dbReference type="ARBA" id="ARBA00010515"/>
    </source>
</evidence>
<feature type="domain" description="Alpha/beta hydrolase fold-3" evidence="3">
    <location>
        <begin position="90"/>
        <end position="291"/>
    </location>
</feature>
<evidence type="ECO:0000313" key="4">
    <source>
        <dbReference type="EMBL" id="GMH15213.1"/>
    </source>
</evidence>
<keyword evidence="5" id="KW-1185">Reference proteome</keyword>
<dbReference type="InterPro" id="IPR013094">
    <property type="entry name" value="AB_hydrolase_3"/>
</dbReference>
<dbReference type="InterPro" id="IPR050466">
    <property type="entry name" value="Carboxylest/Gibb_receptor"/>
</dbReference>
<dbReference type="PANTHER" id="PTHR23024">
    <property type="entry name" value="ARYLACETAMIDE DEACETYLASE"/>
    <property type="match status" value="1"/>
</dbReference>